<dbReference type="RefSeq" id="XP_456446.2">
    <property type="nucleotide sequence ID" value="XM_456446.1"/>
</dbReference>
<dbReference type="GeneID" id="2899787"/>
<comment type="similarity">
    <text evidence="1">Belongs to the class V-like SAM-binding methyltransferase superfamily. RKM1 family.</text>
</comment>
<proteinExistence type="inferred from homology"/>
<dbReference type="AlphaFoldDB" id="Q6BZC3"/>
<evidence type="ECO:0000256" key="1">
    <source>
        <dbReference type="PIRNR" id="PIRNR037136"/>
    </source>
</evidence>
<reference evidence="2 3" key="1">
    <citation type="journal article" date="2004" name="Nature">
        <title>Genome evolution in yeasts.</title>
        <authorList>
            <consortium name="Genolevures"/>
            <person name="Dujon B."/>
            <person name="Sherman D."/>
            <person name="Fischer G."/>
            <person name="Durrens P."/>
            <person name="Casaregola S."/>
            <person name="Lafontaine I."/>
            <person name="de Montigny J."/>
            <person name="Marck C."/>
            <person name="Neuveglise C."/>
            <person name="Talla E."/>
            <person name="Goffard N."/>
            <person name="Frangeul L."/>
            <person name="Aigle M."/>
            <person name="Anthouard V."/>
            <person name="Babour A."/>
            <person name="Barbe V."/>
            <person name="Barnay S."/>
            <person name="Blanchin S."/>
            <person name="Beckerich J.M."/>
            <person name="Beyne E."/>
            <person name="Bleykasten C."/>
            <person name="Boisrame A."/>
            <person name="Boyer J."/>
            <person name="Cattolico L."/>
            <person name="Confanioleri F."/>
            <person name="de Daruvar A."/>
            <person name="Despons L."/>
            <person name="Fabre E."/>
            <person name="Fairhead C."/>
            <person name="Ferry-Dumazet H."/>
            <person name="Groppi A."/>
            <person name="Hantraye F."/>
            <person name="Hennequin C."/>
            <person name="Jauniaux N."/>
            <person name="Joyet P."/>
            <person name="Kachouri R."/>
            <person name="Kerrest A."/>
            <person name="Koszul R."/>
            <person name="Lemaire M."/>
            <person name="Lesur I."/>
            <person name="Ma L."/>
            <person name="Muller H."/>
            <person name="Nicaud J.M."/>
            <person name="Nikolski M."/>
            <person name="Oztas S."/>
            <person name="Ozier-Kalogeropoulos O."/>
            <person name="Pellenz S."/>
            <person name="Potier S."/>
            <person name="Richard G.F."/>
            <person name="Straub M.L."/>
            <person name="Suleau A."/>
            <person name="Swennene D."/>
            <person name="Tekaia F."/>
            <person name="Wesolowski-Louvel M."/>
            <person name="Westhof E."/>
            <person name="Wirth B."/>
            <person name="Zeniou-Meyer M."/>
            <person name="Zivanovic I."/>
            <person name="Bolotin-Fukuhara M."/>
            <person name="Thierry A."/>
            <person name="Bouchier C."/>
            <person name="Caudron B."/>
            <person name="Scarpelli C."/>
            <person name="Gaillardin C."/>
            <person name="Weissenbach J."/>
            <person name="Wincker P."/>
            <person name="Souciet J.L."/>
        </authorList>
    </citation>
    <scope>NUCLEOTIDE SEQUENCE [LARGE SCALE GENOMIC DNA]</scope>
    <source>
        <strain evidence="3">ATCC 36239 / CBS 767 / BCRC 21394 / JCM 1990 / NBRC 0083 / IGC 2968</strain>
    </source>
</reference>
<dbReference type="InterPro" id="IPR017119">
    <property type="entry name" value="Efm1/Rkm1"/>
</dbReference>
<keyword evidence="1" id="KW-0949">S-adenosyl-L-methionine</keyword>
<dbReference type="STRING" id="284592.Q6BZC3"/>
<dbReference type="GO" id="GO:0016279">
    <property type="term" value="F:protein-lysine N-methyltransferase activity"/>
    <property type="evidence" value="ECO:0007669"/>
    <property type="project" value="UniProtKB-UniRule"/>
</dbReference>
<dbReference type="SUPFAM" id="SSF82199">
    <property type="entry name" value="SET domain"/>
    <property type="match status" value="1"/>
</dbReference>
<dbReference type="EMBL" id="CR382133">
    <property type="protein sequence ID" value="CAG84398.2"/>
    <property type="molecule type" value="Genomic_DNA"/>
</dbReference>
<keyword evidence="1" id="KW-0808">Transferase</keyword>
<dbReference type="FunCoup" id="Q6BZC3">
    <property type="interactions" value="348"/>
</dbReference>
<organism evidence="2 3">
    <name type="scientific">Debaryomyces hansenii (strain ATCC 36239 / CBS 767 / BCRC 21394 / JCM 1990 / NBRC 0083 / IGC 2968)</name>
    <name type="common">Yeast</name>
    <name type="synonym">Torulaspora hansenii</name>
    <dbReference type="NCBI Taxonomy" id="284592"/>
    <lineage>
        <taxon>Eukaryota</taxon>
        <taxon>Fungi</taxon>
        <taxon>Dikarya</taxon>
        <taxon>Ascomycota</taxon>
        <taxon>Saccharomycotina</taxon>
        <taxon>Pichiomycetes</taxon>
        <taxon>Debaryomycetaceae</taxon>
        <taxon>Debaryomyces</taxon>
    </lineage>
</organism>
<gene>
    <name evidence="2" type="ordered locus">DEHA2A02464g</name>
</gene>
<protein>
    <recommendedName>
        <fullName evidence="1">Protein-lysine N-methyltransferase</fullName>
    </recommendedName>
</protein>
<dbReference type="KEGG" id="dha:DEHA2A02464g"/>
<accession>Q6BZC3</accession>
<comment type="subcellular location">
    <subcellularLocation>
        <location evidence="1">Cytoplasm</location>
    </subcellularLocation>
</comment>
<dbReference type="PANTHER" id="PTHR13271:SF147">
    <property type="entry name" value="PROTEIN-LYSINE N-METHYLTRANSFERASE EFM1-RELATED"/>
    <property type="match status" value="1"/>
</dbReference>
<dbReference type="PIRSF" id="PIRSF037136">
    <property type="entry name" value="Ribosomal_Lys-mtfrase-1"/>
    <property type="match status" value="1"/>
</dbReference>
<dbReference type="PANTHER" id="PTHR13271">
    <property type="entry name" value="UNCHARACTERIZED PUTATIVE METHYLTRANSFERASE"/>
    <property type="match status" value="1"/>
</dbReference>
<dbReference type="InterPro" id="IPR050600">
    <property type="entry name" value="SETD3_SETD6_MTase"/>
</dbReference>
<comment type="function">
    <text evidence="1">S-adenosyl-L-methionine-dependent protein-lysine N-methyltransferase.</text>
</comment>
<dbReference type="InterPro" id="IPR046341">
    <property type="entry name" value="SET_dom_sf"/>
</dbReference>
<dbReference type="Proteomes" id="UP000000599">
    <property type="component" value="Chromosome A"/>
</dbReference>
<sequence length="613" mass="70656">MTVSDLLKWAQEKGTFISSDVEFKELSQGNIGAIYTGNSNGESKSSDDFDLQLPIDLAITLNRAIESFNESGHGDFRDIAKKTSNVNSLLKMFLARERASTRLNSSYFKPYLSLLPNLSDINSPYCWTPQEKALIKGTNLGNSLKDNVGQLVEEWWQVINLLPQELPKPEEHFINMKFYYENKFYNDDDMYNYFIVDEPKNRDNWTSFPCYLWASLILKSRSFPAHLLRGHVKNSEIKEDEAMLLPIIDLLNHNMNAKVDWSVSSSNSCTYFNFRSNSAVPGEQLYNNYGMKGNEELLLAYGFCLEDNSADSAALKIKVPLEMLPELESQGVKLPTASDYTTSVIRNTEEAKPDTNTDYSQYENGLLFFITKDHLPDNLIKLFQFLVKNKWEDKLTLRTQLAGLNQLRQAIETKSDILKTLSIPDKNDTNLNNIRIYILSQKKIFAATIKKIKHLEKDLLAEFKLHLITLKNVYKKDLKFQQSLLISLGISSYDAIIESQFQDQCWLLYLMRCYNRDEYIKTDKDEEDNYLPEWIHHSFIKLAKETEVTAAEIVSYKEIYQSLIPRLAEIVPEIYGRGKWGVDEMIISAKLLDLIGFVRGKDQECILVEPFDK</sequence>
<dbReference type="GO" id="GO:0005634">
    <property type="term" value="C:nucleus"/>
    <property type="evidence" value="ECO:0007669"/>
    <property type="project" value="TreeGrafter"/>
</dbReference>
<name>Q6BZC3_DEBHA</name>
<dbReference type="OMA" id="FLWSHLI"/>
<dbReference type="Gene3D" id="3.90.1410.10">
    <property type="entry name" value="set domain protein methyltransferase, domain 1"/>
    <property type="match status" value="1"/>
</dbReference>
<keyword evidence="1" id="KW-0963">Cytoplasm</keyword>
<evidence type="ECO:0000313" key="2">
    <source>
        <dbReference type="EMBL" id="CAG84398.2"/>
    </source>
</evidence>
<dbReference type="OrthoDB" id="42889at2759"/>
<evidence type="ECO:0000313" key="3">
    <source>
        <dbReference type="Proteomes" id="UP000000599"/>
    </source>
</evidence>
<dbReference type="eggNOG" id="KOG1337">
    <property type="taxonomic scope" value="Eukaryota"/>
</dbReference>
<dbReference type="InParanoid" id="Q6BZC3"/>
<keyword evidence="3" id="KW-1185">Reference proteome</keyword>
<dbReference type="GO" id="GO:0032259">
    <property type="term" value="P:methylation"/>
    <property type="evidence" value="ECO:0007669"/>
    <property type="project" value="UniProtKB-UniRule"/>
</dbReference>
<dbReference type="HOGENOM" id="CLU_030667_1_0_1"/>
<keyword evidence="1" id="KW-0489">Methyltransferase</keyword>
<dbReference type="GO" id="GO:0005737">
    <property type="term" value="C:cytoplasm"/>
    <property type="evidence" value="ECO:0007669"/>
    <property type="project" value="UniProtKB-SubCell"/>
</dbReference>
<dbReference type="VEuPathDB" id="FungiDB:DEHA2A02464g"/>